<evidence type="ECO:0000313" key="2">
    <source>
        <dbReference type="Proteomes" id="UP001162131"/>
    </source>
</evidence>
<protein>
    <submittedName>
        <fullName evidence="1">Uncharacterized protein</fullName>
    </submittedName>
</protein>
<dbReference type="AlphaFoldDB" id="A0AAU9I924"/>
<name>A0AAU9I924_9CILI</name>
<evidence type="ECO:0000313" key="1">
    <source>
        <dbReference type="EMBL" id="CAG9309936.1"/>
    </source>
</evidence>
<accession>A0AAU9I924</accession>
<reference evidence="1" key="1">
    <citation type="submission" date="2021-09" db="EMBL/GenBank/DDBJ databases">
        <authorList>
            <consortium name="AG Swart"/>
            <person name="Singh M."/>
            <person name="Singh A."/>
            <person name="Seah K."/>
            <person name="Emmerich C."/>
        </authorList>
    </citation>
    <scope>NUCLEOTIDE SEQUENCE</scope>
    <source>
        <strain evidence="1">ATCC30299</strain>
    </source>
</reference>
<sequence length="76" mass="8895">MITSVPMDYSLYLQADILMLLFEVIFSECYLYEGVLNSSACSWSFYGFTKHLFFSICYPDILSKSYFMHNLSIAKF</sequence>
<comment type="caution">
    <text evidence="1">The sequence shown here is derived from an EMBL/GenBank/DDBJ whole genome shotgun (WGS) entry which is preliminary data.</text>
</comment>
<gene>
    <name evidence="1" type="ORF">BSTOLATCC_MIC150</name>
</gene>
<keyword evidence="2" id="KW-1185">Reference proteome</keyword>
<proteinExistence type="predicted"/>
<organism evidence="1 2">
    <name type="scientific">Blepharisma stoltei</name>
    <dbReference type="NCBI Taxonomy" id="1481888"/>
    <lineage>
        <taxon>Eukaryota</taxon>
        <taxon>Sar</taxon>
        <taxon>Alveolata</taxon>
        <taxon>Ciliophora</taxon>
        <taxon>Postciliodesmatophora</taxon>
        <taxon>Heterotrichea</taxon>
        <taxon>Heterotrichida</taxon>
        <taxon>Blepharismidae</taxon>
        <taxon>Blepharisma</taxon>
    </lineage>
</organism>
<dbReference type="Proteomes" id="UP001162131">
    <property type="component" value="Unassembled WGS sequence"/>
</dbReference>
<dbReference type="EMBL" id="CAJZBQ010000001">
    <property type="protein sequence ID" value="CAG9309936.1"/>
    <property type="molecule type" value="Genomic_DNA"/>
</dbReference>